<dbReference type="GO" id="GO:0004602">
    <property type="term" value="F:glutathione peroxidase activity"/>
    <property type="evidence" value="ECO:0007669"/>
    <property type="project" value="TreeGrafter"/>
</dbReference>
<evidence type="ECO:0000259" key="7">
    <source>
        <dbReference type="Pfam" id="PF01323"/>
    </source>
</evidence>
<comment type="caution">
    <text evidence="8">The sequence shown here is derived from an EMBL/GenBank/DDBJ whole genome shotgun (WGS) entry which is preliminary data.</text>
</comment>
<keyword evidence="6" id="KW-1133">Transmembrane helix</keyword>
<comment type="catalytic activity">
    <reaction evidence="3 4">
        <text>RX + glutathione = an S-substituted glutathione + a halide anion + H(+)</text>
        <dbReference type="Rhea" id="RHEA:16437"/>
        <dbReference type="ChEBI" id="CHEBI:15378"/>
        <dbReference type="ChEBI" id="CHEBI:16042"/>
        <dbReference type="ChEBI" id="CHEBI:17792"/>
        <dbReference type="ChEBI" id="CHEBI:57925"/>
        <dbReference type="ChEBI" id="CHEBI:90779"/>
        <dbReference type="EC" id="2.5.1.18"/>
    </reaction>
</comment>
<dbReference type="VEuPathDB" id="FungiDB:CC77DRAFT_1100402"/>
<evidence type="ECO:0000256" key="5">
    <source>
        <dbReference type="PIRSR" id="PIRSR006386-1"/>
    </source>
</evidence>
<gene>
    <name evidence="8" type="ORF">AA0117_g13001</name>
</gene>
<dbReference type="GO" id="GO:0005739">
    <property type="term" value="C:mitochondrion"/>
    <property type="evidence" value="ECO:0007669"/>
    <property type="project" value="TreeGrafter"/>
</dbReference>
<name>A0A4V1WPK0_ALTAL</name>
<evidence type="ECO:0000256" key="2">
    <source>
        <dbReference type="ARBA" id="ARBA00022679"/>
    </source>
</evidence>
<evidence type="ECO:0000256" key="3">
    <source>
        <dbReference type="ARBA" id="ARBA00047960"/>
    </source>
</evidence>
<evidence type="ECO:0000256" key="4">
    <source>
        <dbReference type="PIRNR" id="PIRNR006386"/>
    </source>
</evidence>
<feature type="transmembrane region" description="Helical" evidence="6">
    <location>
        <begin position="6"/>
        <end position="24"/>
    </location>
</feature>
<reference evidence="9" key="1">
    <citation type="journal article" date="2019" name="bioRxiv">
        <title>Genomics, evolutionary history and diagnostics of the Alternaria alternata species group including apple and Asian pear pathotypes.</title>
        <authorList>
            <person name="Armitage A.D."/>
            <person name="Cockerton H.M."/>
            <person name="Sreenivasaprasad S."/>
            <person name="Woodhall J.W."/>
            <person name="Lane C.R."/>
            <person name="Harrison R.J."/>
            <person name="Clarkson J.P."/>
        </authorList>
    </citation>
    <scope>NUCLEOTIDE SEQUENCE [LARGE SCALE GENOMIC DNA]</scope>
    <source>
        <strain evidence="9">FERA 1177</strain>
    </source>
</reference>
<dbReference type="SUPFAM" id="SSF52833">
    <property type="entry name" value="Thioredoxin-like"/>
    <property type="match status" value="1"/>
</dbReference>
<dbReference type="GO" id="GO:0005777">
    <property type="term" value="C:peroxisome"/>
    <property type="evidence" value="ECO:0007669"/>
    <property type="project" value="TreeGrafter"/>
</dbReference>
<protein>
    <recommendedName>
        <fullName evidence="4">Glutathione S-transferase kappa</fullName>
        <ecNumber evidence="4">2.5.1.18</ecNumber>
    </recommendedName>
</protein>
<dbReference type="EMBL" id="PDXD01000111">
    <property type="protein sequence ID" value="RYN61328.1"/>
    <property type="molecule type" value="Genomic_DNA"/>
</dbReference>
<dbReference type="Gene3D" id="3.40.30.10">
    <property type="entry name" value="Glutaredoxin"/>
    <property type="match status" value="1"/>
</dbReference>
<evidence type="ECO:0000256" key="6">
    <source>
        <dbReference type="SAM" id="Phobius"/>
    </source>
</evidence>
<dbReference type="InterPro" id="IPR036249">
    <property type="entry name" value="Thioredoxin-like_sf"/>
</dbReference>
<accession>A0A4V1WPK0</accession>
<dbReference type="InterPro" id="IPR001853">
    <property type="entry name" value="DSBA-like_thioredoxin_dom"/>
</dbReference>
<dbReference type="PANTHER" id="PTHR42943">
    <property type="entry name" value="GLUTATHIONE S-TRANSFERASE KAPPA"/>
    <property type="match status" value="1"/>
</dbReference>
<dbReference type="Pfam" id="PF01323">
    <property type="entry name" value="DSBA"/>
    <property type="match status" value="1"/>
</dbReference>
<evidence type="ECO:0000313" key="9">
    <source>
        <dbReference type="Proteomes" id="UP000291422"/>
    </source>
</evidence>
<dbReference type="GO" id="GO:0006749">
    <property type="term" value="P:glutathione metabolic process"/>
    <property type="evidence" value="ECO:0007669"/>
    <property type="project" value="TreeGrafter"/>
</dbReference>
<dbReference type="Proteomes" id="UP000291422">
    <property type="component" value="Unassembled WGS sequence"/>
</dbReference>
<proteinExistence type="inferred from homology"/>
<organism evidence="8 9">
    <name type="scientific">Alternaria alternata</name>
    <name type="common">Alternaria rot fungus</name>
    <name type="synonym">Torula alternata</name>
    <dbReference type="NCBI Taxonomy" id="5599"/>
    <lineage>
        <taxon>Eukaryota</taxon>
        <taxon>Fungi</taxon>
        <taxon>Dikarya</taxon>
        <taxon>Ascomycota</taxon>
        <taxon>Pezizomycotina</taxon>
        <taxon>Dothideomycetes</taxon>
        <taxon>Pleosporomycetidae</taxon>
        <taxon>Pleosporales</taxon>
        <taxon>Pleosporineae</taxon>
        <taxon>Pleosporaceae</taxon>
        <taxon>Alternaria</taxon>
        <taxon>Alternaria sect. Alternaria</taxon>
        <taxon>Alternaria alternata complex</taxon>
    </lineage>
</organism>
<dbReference type="InterPro" id="IPR014440">
    <property type="entry name" value="HCCAis_GSTk"/>
</dbReference>
<dbReference type="AlphaFoldDB" id="A0A4V1WPK0"/>
<evidence type="ECO:0000256" key="1">
    <source>
        <dbReference type="ARBA" id="ARBA00006494"/>
    </source>
</evidence>
<keyword evidence="6" id="KW-0812">Transmembrane</keyword>
<evidence type="ECO:0000313" key="8">
    <source>
        <dbReference type="EMBL" id="RYN61328.1"/>
    </source>
</evidence>
<dbReference type="EC" id="2.5.1.18" evidence="4"/>
<dbReference type="GO" id="GO:0004364">
    <property type="term" value="F:glutathione transferase activity"/>
    <property type="evidence" value="ECO:0007669"/>
    <property type="project" value="UniProtKB-UniRule"/>
</dbReference>
<sequence>MCRRRITLYVDIVSPFAYIAFYILKNSKVFQQVELEFVPILLGGLMKICGNTPPLRIKNKDKWISTESQRLSKHFNVPISQDTPPGFPVNTLPIQRALVSLSLSHPQKVERAIELFYQNFWVQWNDPTKPETLQAILKTVLDSDEEARKVIERTRTEEIKQKLGKNTTKAFEDGAFGLPWFVATNASGETEGYWGVDHIGELCEHLGLKRPFDTEWRSLL</sequence>
<dbReference type="InterPro" id="IPR051924">
    <property type="entry name" value="GST_Kappa/NadH"/>
</dbReference>
<feature type="domain" description="DSBA-like thioredoxin" evidence="7">
    <location>
        <begin position="6"/>
        <end position="205"/>
    </location>
</feature>
<keyword evidence="6" id="KW-0472">Membrane</keyword>
<dbReference type="PIRSF" id="PIRSF006386">
    <property type="entry name" value="HCCAis_GSTk"/>
    <property type="match status" value="1"/>
</dbReference>
<dbReference type="FunFam" id="3.40.30.10:FF:000096">
    <property type="entry name" value="Glutathione S-transferase kappa"/>
    <property type="match status" value="1"/>
</dbReference>
<feature type="active site" description="Nucleophile" evidence="5">
    <location>
        <position position="14"/>
    </location>
</feature>
<keyword evidence="2 4" id="KW-0808">Transferase</keyword>
<comment type="similarity">
    <text evidence="1 4">Belongs to the GST superfamily. Kappa family.</text>
</comment>
<dbReference type="PANTHER" id="PTHR42943:SF2">
    <property type="entry name" value="GLUTATHIONE S-TRANSFERASE KAPPA 1"/>
    <property type="match status" value="1"/>
</dbReference>